<dbReference type="NCBIfam" id="TIGR00216">
    <property type="entry name" value="ispH_lytB"/>
    <property type="match status" value="1"/>
</dbReference>
<dbReference type="HAMAP" id="MF_00191">
    <property type="entry name" value="IspH"/>
    <property type="match status" value="1"/>
</dbReference>
<dbReference type="AlphaFoldDB" id="A0A932ZT38"/>
<feature type="binding site" evidence="9">
    <location>
        <position position="261"/>
    </location>
    <ligand>
        <name>(2E)-4-hydroxy-3-methylbut-2-enyl diphosphate</name>
        <dbReference type="ChEBI" id="CHEBI:128753"/>
    </ligand>
</feature>
<feature type="binding site" evidence="9">
    <location>
        <position position="10"/>
    </location>
    <ligand>
        <name>[4Fe-4S] cluster</name>
        <dbReference type="ChEBI" id="CHEBI:49883"/>
    </ligand>
</feature>
<feature type="binding site" evidence="9">
    <location>
        <position position="39"/>
    </location>
    <ligand>
        <name>(2E)-4-hydroxy-3-methylbut-2-enyl diphosphate</name>
        <dbReference type="ChEBI" id="CHEBI:128753"/>
    </ligand>
</feature>
<feature type="binding site" evidence="9">
    <location>
        <position position="39"/>
    </location>
    <ligand>
        <name>dimethylallyl diphosphate</name>
        <dbReference type="ChEBI" id="CHEBI:57623"/>
    </ligand>
</feature>
<comment type="similarity">
    <text evidence="9">Belongs to the IspH family.</text>
</comment>
<feature type="binding site" evidence="9">
    <location>
        <position position="217"/>
    </location>
    <ligand>
        <name>dimethylallyl diphosphate</name>
        <dbReference type="ChEBI" id="CHEBI:57623"/>
    </ligand>
</feature>
<evidence type="ECO:0000256" key="6">
    <source>
        <dbReference type="ARBA" id="ARBA00023004"/>
    </source>
</evidence>
<feature type="binding site" evidence="9">
    <location>
        <position position="161"/>
    </location>
    <ligand>
        <name>(2E)-4-hydroxy-3-methylbut-2-enyl diphosphate</name>
        <dbReference type="ChEBI" id="CHEBI:128753"/>
    </ligand>
</feature>
<evidence type="ECO:0000313" key="11">
    <source>
        <dbReference type="EMBL" id="MBI4251148.1"/>
    </source>
</evidence>
<feature type="binding site" evidence="9">
    <location>
        <position position="219"/>
    </location>
    <ligand>
        <name>dimethylallyl diphosphate</name>
        <dbReference type="ChEBI" id="CHEBI:57623"/>
    </ligand>
</feature>
<comment type="catalytic activity">
    <reaction evidence="9">
        <text>isopentenyl diphosphate + 2 oxidized [2Fe-2S]-[ferredoxin] + H2O = (2E)-4-hydroxy-3-methylbut-2-enyl diphosphate + 2 reduced [2Fe-2S]-[ferredoxin] + 2 H(+)</text>
        <dbReference type="Rhea" id="RHEA:24488"/>
        <dbReference type="Rhea" id="RHEA-COMP:10000"/>
        <dbReference type="Rhea" id="RHEA-COMP:10001"/>
        <dbReference type="ChEBI" id="CHEBI:15377"/>
        <dbReference type="ChEBI" id="CHEBI:15378"/>
        <dbReference type="ChEBI" id="CHEBI:33737"/>
        <dbReference type="ChEBI" id="CHEBI:33738"/>
        <dbReference type="ChEBI" id="CHEBI:128753"/>
        <dbReference type="ChEBI" id="CHEBI:128769"/>
        <dbReference type="EC" id="1.17.7.4"/>
    </reaction>
</comment>
<feature type="transmembrane region" description="Helical" evidence="10">
    <location>
        <begin position="522"/>
        <end position="540"/>
    </location>
</feature>
<dbReference type="GO" id="GO:0019288">
    <property type="term" value="P:isopentenyl diphosphate biosynthetic process, methylerythritol 4-phosphate pathway"/>
    <property type="evidence" value="ECO:0007669"/>
    <property type="project" value="UniProtKB-UniRule"/>
</dbReference>
<feature type="binding site" evidence="9">
    <location>
        <position position="219"/>
    </location>
    <ligand>
        <name>isopentenyl diphosphate</name>
        <dbReference type="ChEBI" id="CHEBI:128769"/>
    </ligand>
</feature>
<feature type="binding site" evidence="9">
    <location>
        <position position="122"/>
    </location>
    <ligand>
        <name>(2E)-4-hydroxy-3-methylbut-2-enyl diphosphate</name>
        <dbReference type="ChEBI" id="CHEBI:128753"/>
    </ligand>
</feature>
<reference evidence="11" key="1">
    <citation type="submission" date="2020-07" db="EMBL/GenBank/DDBJ databases">
        <title>Huge and variable diversity of episymbiotic CPR bacteria and DPANN archaea in groundwater ecosystems.</title>
        <authorList>
            <person name="He C.Y."/>
            <person name="Keren R."/>
            <person name="Whittaker M."/>
            <person name="Farag I.F."/>
            <person name="Doudna J."/>
            <person name="Cate J.H.D."/>
            <person name="Banfield J.F."/>
        </authorList>
    </citation>
    <scope>NUCLEOTIDE SEQUENCE</scope>
    <source>
        <strain evidence="11">NC_groundwater_1370_Ag_S-0.2um_69_93</strain>
    </source>
</reference>
<comment type="cofactor">
    <cofactor evidence="9">
        <name>[4Fe-4S] cluster</name>
        <dbReference type="ChEBI" id="CHEBI:49883"/>
    </cofactor>
    <text evidence="9">Binds 1 [4Fe-4S] cluster per subunit.</text>
</comment>
<feature type="transmembrane region" description="Helical" evidence="10">
    <location>
        <begin position="300"/>
        <end position="319"/>
    </location>
</feature>
<dbReference type="GO" id="GO:0051539">
    <property type="term" value="F:4 iron, 4 sulfur cluster binding"/>
    <property type="evidence" value="ECO:0007669"/>
    <property type="project" value="UniProtKB-UniRule"/>
</dbReference>
<protein>
    <recommendedName>
        <fullName evidence="9">4-hydroxy-3-methylbut-2-enyl diphosphate reductase</fullName>
        <shortName evidence="9">HMBPP reductase</shortName>
        <ecNumber evidence="9">1.17.7.4</ecNumber>
    </recommendedName>
</protein>
<keyword evidence="4 9" id="KW-0479">Metal-binding</keyword>
<comment type="function">
    <text evidence="9">Catalyzes the conversion of 1-hydroxy-2-methyl-2-(E)-butenyl 4-diphosphate (HMBPP) into a mixture of isopentenyl diphosphate (IPP) and dimethylallyl diphosphate (DMAPP). Acts in the terminal step of the DOXP/MEP pathway for isoprenoid precursor biosynthesis.</text>
</comment>
<dbReference type="GO" id="GO:0016020">
    <property type="term" value="C:membrane"/>
    <property type="evidence" value="ECO:0007669"/>
    <property type="project" value="UniProtKB-SubCell"/>
</dbReference>
<evidence type="ECO:0000256" key="1">
    <source>
        <dbReference type="ARBA" id="ARBA00004141"/>
    </source>
</evidence>
<feature type="active site" description="Proton donor" evidence="9">
    <location>
        <position position="124"/>
    </location>
</feature>
<evidence type="ECO:0000256" key="4">
    <source>
        <dbReference type="ARBA" id="ARBA00022723"/>
    </source>
</evidence>
<comment type="pathway">
    <text evidence="9">Isoprenoid biosynthesis; dimethylallyl diphosphate biosynthesis; dimethylallyl diphosphate from (2E)-4-hydroxy-3-methylbutenyl diphosphate: step 1/1.</text>
</comment>
<feature type="binding site" evidence="9">
    <location>
        <position position="261"/>
    </location>
    <ligand>
        <name>isopentenyl diphosphate</name>
        <dbReference type="ChEBI" id="CHEBI:128769"/>
    </ligand>
</feature>
<feature type="transmembrane region" description="Helical" evidence="10">
    <location>
        <begin position="424"/>
        <end position="443"/>
    </location>
</feature>
<dbReference type="Proteomes" id="UP000752292">
    <property type="component" value="Unassembled WGS sequence"/>
</dbReference>
<gene>
    <name evidence="9 11" type="primary">ispH</name>
    <name evidence="11" type="ORF">HY618_01705</name>
</gene>
<dbReference type="Pfam" id="PF01040">
    <property type="entry name" value="UbiA"/>
    <property type="match status" value="1"/>
</dbReference>
<dbReference type="GO" id="GO:0046872">
    <property type="term" value="F:metal ion binding"/>
    <property type="evidence" value="ECO:0007669"/>
    <property type="project" value="UniProtKB-KW"/>
</dbReference>
<dbReference type="GO" id="GO:0016765">
    <property type="term" value="F:transferase activity, transferring alkyl or aryl (other than methyl) groups"/>
    <property type="evidence" value="ECO:0007669"/>
    <property type="project" value="InterPro"/>
</dbReference>
<comment type="subcellular location">
    <subcellularLocation>
        <location evidence="1">Membrane</location>
        <topology evidence="1">Multi-pass membrane protein</topology>
    </subcellularLocation>
</comment>
<feature type="binding site" evidence="9">
    <location>
        <position position="72"/>
    </location>
    <ligand>
        <name>isopentenyl diphosphate</name>
        <dbReference type="ChEBI" id="CHEBI:128769"/>
    </ligand>
</feature>
<keyword evidence="5 10" id="KW-1133">Transmembrane helix</keyword>
<keyword evidence="9" id="KW-0414">Isoprene biosynthesis</keyword>
<dbReference type="EC" id="1.17.7.4" evidence="9"/>
<evidence type="ECO:0000256" key="9">
    <source>
        <dbReference type="HAMAP-Rule" id="MF_00191"/>
    </source>
</evidence>
<keyword evidence="6 9" id="KW-0408">Iron</keyword>
<dbReference type="Gene3D" id="3.40.50.11270">
    <property type="match status" value="1"/>
</dbReference>
<keyword evidence="8 10" id="KW-0472">Membrane</keyword>
<feature type="binding site" evidence="9">
    <location>
        <position position="189"/>
    </location>
    <ligand>
        <name>[4Fe-4S] cluster</name>
        <dbReference type="ChEBI" id="CHEBI:49883"/>
    </ligand>
</feature>
<dbReference type="Pfam" id="PF02401">
    <property type="entry name" value="LYTB"/>
    <property type="match status" value="1"/>
</dbReference>
<evidence type="ECO:0000256" key="3">
    <source>
        <dbReference type="ARBA" id="ARBA00022692"/>
    </source>
</evidence>
<evidence type="ECO:0000256" key="5">
    <source>
        <dbReference type="ARBA" id="ARBA00022989"/>
    </source>
</evidence>
<feature type="transmembrane region" description="Helical" evidence="10">
    <location>
        <begin position="496"/>
        <end position="516"/>
    </location>
</feature>
<keyword evidence="7 9" id="KW-0411">Iron-sulfur</keyword>
<evidence type="ECO:0000313" key="12">
    <source>
        <dbReference type="Proteomes" id="UP000752292"/>
    </source>
</evidence>
<feature type="binding site" evidence="9">
    <location>
        <position position="72"/>
    </location>
    <ligand>
        <name>(2E)-4-hydroxy-3-methylbut-2-enyl diphosphate</name>
        <dbReference type="ChEBI" id="CHEBI:128753"/>
    </ligand>
</feature>
<feature type="binding site" evidence="9">
    <location>
        <position position="217"/>
    </location>
    <ligand>
        <name>(2E)-4-hydroxy-3-methylbut-2-enyl diphosphate</name>
        <dbReference type="ChEBI" id="CHEBI:128753"/>
    </ligand>
</feature>
<organism evidence="11 12">
    <name type="scientific">Tectimicrobiota bacterium</name>
    <dbReference type="NCBI Taxonomy" id="2528274"/>
    <lineage>
        <taxon>Bacteria</taxon>
        <taxon>Pseudomonadati</taxon>
        <taxon>Nitrospinota/Tectimicrobiota group</taxon>
        <taxon>Candidatus Tectimicrobiota</taxon>
    </lineage>
</organism>
<sequence>MKLAKTAGFCWGVERALDIALDTANEAQGPVFTHGPLIHNPQTVELLREKNVHVSDPAGSPANGGLLVIRAHGISPQVRERLRGSGAAIRDATCPLVAKVHGIIRKHSRQGAFTVIIGERGHPEVEGHTGYAEAGSCLVTCLEDVEKLPPVGGEVVVVAQTTINMGEWGHVVDALRAKYPQARMFNTICDATEVRQEEVRRLAPGVDLMVVVGGRNSGNTNRLAEVAREAGAEAVLIETEREIDPAFIQRFKRIGVTAGASTPDWMIRRVVNRIEAIPDPRAGARDRLSQGLKTLSRANVLLMLTAALGAVAAQALGGYPASGRLVAAAALYLFCLHTLNRCTSFEADRYNEPNRAMFFERHRRLLHGASAVAGLGALGLSAWVSPMVALILAAGLVLGVFFSLRLEPRALEVGRVLNFPSSKIMVVTAGWTVTLALLPAVAFPDRAGPAGLVAALFVSGLVLFRVGLVELRDVQGDRIVGKRTLPIVLGKEQTEALLGVVCAALAVLLWAGLANGFVASPIGWAMLVPVAYSGLSLWLFKRRILGHGGLTEAAVDLHLILAGVLALALA</sequence>
<feature type="transmembrane region" description="Helical" evidence="10">
    <location>
        <begin position="449"/>
        <end position="468"/>
    </location>
</feature>
<feature type="transmembrane region" description="Helical" evidence="10">
    <location>
        <begin position="552"/>
        <end position="569"/>
    </location>
</feature>
<feature type="binding site" evidence="9">
    <location>
        <position position="122"/>
    </location>
    <ligand>
        <name>dimethylallyl diphosphate</name>
        <dbReference type="ChEBI" id="CHEBI:57623"/>
    </ligand>
</feature>
<comment type="pathway">
    <text evidence="9">Isoprenoid biosynthesis; isopentenyl diphosphate biosynthesis via DXP pathway; isopentenyl diphosphate from 1-deoxy-D-xylulose 5-phosphate: step 6/6.</text>
</comment>
<dbReference type="InterPro" id="IPR000537">
    <property type="entry name" value="UbiA_prenyltransferase"/>
</dbReference>
<dbReference type="GO" id="GO:0016114">
    <property type="term" value="P:terpenoid biosynthetic process"/>
    <property type="evidence" value="ECO:0007669"/>
    <property type="project" value="UniProtKB-UniRule"/>
</dbReference>
<evidence type="ECO:0000256" key="7">
    <source>
        <dbReference type="ARBA" id="ARBA00023014"/>
    </source>
</evidence>
<keyword evidence="2 9" id="KW-0004">4Fe-4S</keyword>
<dbReference type="InterPro" id="IPR003451">
    <property type="entry name" value="LytB/IspH"/>
</dbReference>
<dbReference type="EMBL" id="JACQRX010000075">
    <property type="protein sequence ID" value="MBI4251148.1"/>
    <property type="molecule type" value="Genomic_DNA"/>
</dbReference>
<feature type="binding site" evidence="9">
    <location>
        <position position="39"/>
    </location>
    <ligand>
        <name>isopentenyl diphosphate</name>
        <dbReference type="ChEBI" id="CHEBI:128769"/>
    </ligand>
</feature>
<dbReference type="PANTHER" id="PTHR30426">
    <property type="entry name" value="4-HYDROXY-3-METHYLBUT-2-ENYL DIPHOSPHATE REDUCTASE"/>
    <property type="match status" value="1"/>
</dbReference>
<comment type="caution">
    <text evidence="9">Lacks conserved residue(s) required for the propagation of feature annotation.</text>
</comment>
<feature type="binding site" evidence="9">
    <location>
        <position position="217"/>
    </location>
    <ligand>
        <name>isopentenyl diphosphate</name>
        <dbReference type="ChEBI" id="CHEBI:128769"/>
    </ligand>
</feature>
<feature type="binding site" evidence="9">
    <location>
        <position position="261"/>
    </location>
    <ligand>
        <name>dimethylallyl diphosphate</name>
        <dbReference type="ChEBI" id="CHEBI:57623"/>
    </ligand>
</feature>
<evidence type="ECO:0000256" key="10">
    <source>
        <dbReference type="SAM" id="Phobius"/>
    </source>
</evidence>
<evidence type="ECO:0000256" key="2">
    <source>
        <dbReference type="ARBA" id="ARBA00022485"/>
    </source>
</evidence>
<comment type="catalytic activity">
    <reaction evidence="9">
        <text>dimethylallyl diphosphate + 2 oxidized [2Fe-2S]-[ferredoxin] + H2O = (2E)-4-hydroxy-3-methylbut-2-enyl diphosphate + 2 reduced [2Fe-2S]-[ferredoxin] + 2 H(+)</text>
        <dbReference type="Rhea" id="RHEA:24825"/>
        <dbReference type="Rhea" id="RHEA-COMP:10000"/>
        <dbReference type="Rhea" id="RHEA-COMP:10001"/>
        <dbReference type="ChEBI" id="CHEBI:15377"/>
        <dbReference type="ChEBI" id="CHEBI:15378"/>
        <dbReference type="ChEBI" id="CHEBI:33737"/>
        <dbReference type="ChEBI" id="CHEBI:33738"/>
        <dbReference type="ChEBI" id="CHEBI:57623"/>
        <dbReference type="ChEBI" id="CHEBI:128753"/>
        <dbReference type="EC" id="1.17.7.4"/>
    </reaction>
</comment>
<dbReference type="PANTHER" id="PTHR30426:SF0">
    <property type="entry name" value="4-HYDROXY-3-METHYLBUT-2-ENYL DIPHOSPHATE REDUCTASE"/>
    <property type="match status" value="1"/>
</dbReference>
<dbReference type="Gene3D" id="3.40.1010.20">
    <property type="entry name" value="4-hydroxy-3-methylbut-2-enyl diphosphate reductase, catalytic domain"/>
    <property type="match status" value="2"/>
</dbReference>
<proteinExistence type="inferred from homology"/>
<feature type="binding site" evidence="9">
    <location>
        <position position="72"/>
    </location>
    <ligand>
        <name>dimethylallyl diphosphate</name>
        <dbReference type="ChEBI" id="CHEBI:57623"/>
    </ligand>
</feature>
<dbReference type="CDD" id="cd13944">
    <property type="entry name" value="lytB_ispH"/>
    <property type="match status" value="1"/>
</dbReference>
<feature type="transmembrane region" description="Helical" evidence="10">
    <location>
        <begin position="387"/>
        <end position="404"/>
    </location>
</feature>
<name>A0A932ZT38_UNCTE</name>
<evidence type="ECO:0000256" key="8">
    <source>
        <dbReference type="ARBA" id="ARBA00023136"/>
    </source>
</evidence>
<keyword evidence="3 10" id="KW-0812">Transmembrane</keyword>
<feature type="binding site" evidence="9">
    <location>
        <position position="94"/>
    </location>
    <ligand>
        <name>[4Fe-4S] cluster</name>
        <dbReference type="ChEBI" id="CHEBI:49883"/>
    </ligand>
</feature>
<comment type="caution">
    <text evidence="11">The sequence shown here is derived from an EMBL/GenBank/DDBJ whole genome shotgun (WGS) entry which is preliminary data.</text>
</comment>
<dbReference type="GO" id="GO:0050992">
    <property type="term" value="P:dimethylallyl diphosphate biosynthetic process"/>
    <property type="evidence" value="ECO:0007669"/>
    <property type="project" value="UniProtKB-UniRule"/>
</dbReference>
<keyword evidence="9 11" id="KW-0560">Oxidoreductase</keyword>
<feature type="binding site" evidence="9">
    <location>
        <position position="122"/>
    </location>
    <ligand>
        <name>isopentenyl diphosphate</name>
        <dbReference type="ChEBI" id="CHEBI:128769"/>
    </ligand>
</feature>
<accession>A0A932ZT38</accession>
<feature type="binding site" evidence="9">
    <location>
        <position position="219"/>
    </location>
    <ligand>
        <name>(2E)-4-hydroxy-3-methylbut-2-enyl diphosphate</name>
        <dbReference type="ChEBI" id="CHEBI:128753"/>
    </ligand>
</feature>
<dbReference type="GO" id="GO:0051745">
    <property type="term" value="F:4-hydroxy-3-methylbut-2-enyl diphosphate reductase activity"/>
    <property type="evidence" value="ECO:0007669"/>
    <property type="project" value="UniProtKB-UniRule"/>
</dbReference>